<feature type="compositionally biased region" description="Polar residues" evidence="1">
    <location>
        <begin position="1"/>
        <end position="25"/>
    </location>
</feature>
<dbReference type="InterPro" id="IPR000591">
    <property type="entry name" value="DEP_dom"/>
</dbReference>
<dbReference type="InterPro" id="IPR036390">
    <property type="entry name" value="WH_DNA-bd_sf"/>
</dbReference>
<dbReference type="AlphaFoldDB" id="A0ABD1Z1Z3"/>
<dbReference type="Proteomes" id="UP001605036">
    <property type="component" value="Unassembled WGS sequence"/>
</dbReference>
<dbReference type="PROSITE" id="PS51354">
    <property type="entry name" value="GLUTAREDOXIN_2"/>
    <property type="match status" value="1"/>
</dbReference>
<dbReference type="InterPro" id="IPR002109">
    <property type="entry name" value="Glutaredoxin"/>
</dbReference>
<dbReference type="Pfam" id="PF04784">
    <property type="entry name" value="DUF547"/>
    <property type="match status" value="1"/>
</dbReference>
<dbReference type="PANTHER" id="PTHR46361:SF3">
    <property type="entry name" value="ELECTRON CARRIER_ PROTEIN DISULFIDE OXIDOREDUCTASE"/>
    <property type="match status" value="1"/>
</dbReference>
<feature type="region of interest" description="Disordered" evidence="1">
    <location>
        <begin position="83"/>
        <end position="115"/>
    </location>
</feature>
<dbReference type="CDD" id="cd04371">
    <property type="entry name" value="DEP"/>
    <property type="match status" value="1"/>
</dbReference>
<feature type="compositionally biased region" description="Basic and acidic residues" evidence="1">
    <location>
        <begin position="195"/>
        <end position="205"/>
    </location>
</feature>
<evidence type="ECO:0000256" key="1">
    <source>
        <dbReference type="SAM" id="MobiDB-lite"/>
    </source>
</evidence>
<feature type="region of interest" description="Disordered" evidence="1">
    <location>
        <begin position="1"/>
        <end position="66"/>
    </location>
</feature>
<dbReference type="SMART" id="SM00049">
    <property type="entry name" value="DEP"/>
    <property type="match status" value="1"/>
</dbReference>
<dbReference type="Pfam" id="PF00610">
    <property type="entry name" value="DEP"/>
    <property type="match status" value="1"/>
</dbReference>
<organism evidence="3 4">
    <name type="scientific">Riccia fluitans</name>
    <dbReference type="NCBI Taxonomy" id="41844"/>
    <lineage>
        <taxon>Eukaryota</taxon>
        <taxon>Viridiplantae</taxon>
        <taxon>Streptophyta</taxon>
        <taxon>Embryophyta</taxon>
        <taxon>Marchantiophyta</taxon>
        <taxon>Marchantiopsida</taxon>
        <taxon>Marchantiidae</taxon>
        <taxon>Marchantiales</taxon>
        <taxon>Ricciaceae</taxon>
        <taxon>Riccia</taxon>
    </lineage>
</organism>
<accession>A0ABD1Z1Z3</accession>
<feature type="region of interest" description="Disordered" evidence="1">
    <location>
        <begin position="154"/>
        <end position="205"/>
    </location>
</feature>
<name>A0ABD1Z1Z3_9MARC</name>
<feature type="domain" description="DEP" evidence="2">
    <location>
        <begin position="371"/>
        <end position="444"/>
    </location>
</feature>
<gene>
    <name evidence="3" type="ORF">R1flu_009312</name>
</gene>
<dbReference type="PROSITE" id="PS50186">
    <property type="entry name" value="DEP"/>
    <property type="match status" value="1"/>
</dbReference>
<dbReference type="Gene3D" id="1.10.10.10">
    <property type="entry name" value="Winged helix-like DNA-binding domain superfamily/Winged helix DNA-binding domain"/>
    <property type="match status" value="1"/>
</dbReference>
<keyword evidence="4" id="KW-1185">Reference proteome</keyword>
<dbReference type="Pfam" id="PF00462">
    <property type="entry name" value="Glutaredoxin"/>
    <property type="match status" value="1"/>
</dbReference>
<reference evidence="3 4" key="1">
    <citation type="submission" date="2024-09" db="EMBL/GenBank/DDBJ databases">
        <title>Chromosome-scale assembly of Riccia fluitans.</title>
        <authorList>
            <person name="Paukszto L."/>
            <person name="Sawicki J."/>
            <person name="Karawczyk K."/>
            <person name="Piernik-Szablinska J."/>
            <person name="Szczecinska M."/>
            <person name="Mazdziarz M."/>
        </authorList>
    </citation>
    <scope>NUCLEOTIDE SEQUENCE [LARGE SCALE GENOMIC DNA]</scope>
    <source>
        <strain evidence="3">Rf_01</strain>
        <tissue evidence="3">Aerial parts of the thallus</tissue>
    </source>
</reference>
<dbReference type="InterPro" id="IPR006869">
    <property type="entry name" value="DUF547"/>
</dbReference>
<evidence type="ECO:0000259" key="2">
    <source>
        <dbReference type="PROSITE" id="PS50186"/>
    </source>
</evidence>
<feature type="compositionally biased region" description="Basic and acidic residues" evidence="1">
    <location>
        <begin position="154"/>
        <end position="186"/>
    </location>
</feature>
<sequence length="715" mass="79849">MVSNTQVPADATASTDEVTNNNHAENVTAPPPANDNKGNDDPVQKGNEQPAAEGQSAADAVAGESAAKEKAIILNEELLDGPYRVRTIPVDSKNGDSEAESGVDLHPASESGRRLGFPMEEWTEKASAQASALKNLVLDGGNAMSKVIRRLSGKKEDFDSSEHGERSADEKSTSLDSVKEEHRERALPASSNPPGEHKERQLKEKVTRWLAQKKNEIVGQVMDSYPADKDTTPRGEPEEPKEVVDPGPQLKGRITVYTISGSQNCRAAKHFLRSRKLPFVEINLDAFPERRLDLEARTEKSSVPQIFFNNEFIGGFHELNAMDSEELDKLIKDVYENEVPADAPSVPVYGEDSSDEEGRKLDEYAEIVRRLRKAVVVKDRFLRYRLHSNCFVGSEAVDFLIEDQYCEREEAVELARNFAKKHFLHCVNEDHLFEDGNYLYRFLENEPSVVGNKVLNFGGAINDMEPLPAVEVGNKLRQLMLAILESKLSSDGKHVDHHRLARSEEFRRYVKVTEELHRINLLTLSREEKLAFFINLYNSLVIHAVVHLGYFPVGALERRKFFGDFQYLVGGYCYSLSAIQNGLLRANRRAPYTLTKPFGPRDNRVKAALGESEALVHFALARGPQSSPAIKCYSAGRIDEELKSAASEFFADGGIQIDSAAKTVSLDRIFKGYSTDFGSSEVEILKWILPYLETKKSEQLTKLLDDTGLKVTYLS</sequence>
<dbReference type="PANTHER" id="PTHR46361">
    <property type="entry name" value="ELECTRON CARRIER/ PROTEIN DISULFIDE OXIDOREDUCTASE"/>
    <property type="match status" value="1"/>
</dbReference>
<protein>
    <recommendedName>
        <fullName evidence="2">DEP domain-containing protein</fullName>
    </recommendedName>
</protein>
<dbReference type="SUPFAM" id="SSF52833">
    <property type="entry name" value="Thioredoxin-like"/>
    <property type="match status" value="1"/>
</dbReference>
<evidence type="ECO:0000313" key="4">
    <source>
        <dbReference type="Proteomes" id="UP001605036"/>
    </source>
</evidence>
<dbReference type="SUPFAM" id="SSF46785">
    <property type="entry name" value="Winged helix' DNA-binding domain"/>
    <property type="match status" value="1"/>
</dbReference>
<dbReference type="Gene3D" id="3.40.30.10">
    <property type="entry name" value="Glutaredoxin"/>
    <property type="match status" value="1"/>
</dbReference>
<dbReference type="InterPro" id="IPR036249">
    <property type="entry name" value="Thioredoxin-like_sf"/>
</dbReference>
<feature type="region of interest" description="Disordered" evidence="1">
    <location>
        <begin position="220"/>
        <end position="248"/>
    </location>
</feature>
<proteinExistence type="predicted"/>
<comment type="caution">
    <text evidence="3">The sequence shown here is derived from an EMBL/GenBank/DDBJ whole genome shotgun (WGS) entry which is preliminary data.</text>
</comment>
<dbReference type="EMBL" id="JBHFFA010000002">
    <property type="protein sequence ID" value="KAL2641725.1"/>
    <property type="molecule type" value="Genomic_DNA"/>
</dbReference>
<feature type="compositionally biased region" description="Basic and acidic residues" evidence="1">
    <location>
        <begin position="226"/>
        <end position="244"/>
    </location>
</feature>
<evidence type="ECO:0000313" key="3">
    <source>
        <dbReference type="EMBL" id="KAL2641725.1"/>
    </source>
</evidence>
<dbReference type="InterPro" id="IPR036388">
    <property type="entry name" value="WH-like_DNA-bd_sf"/>
</dbReference>